<accession>A0ABD3EYQ8</accession>
<comment type="caution">
    <text evidence="1">The sequence shown here is derived from an EMBL/GenBank/DDBJ whole genome shotgun (WGS) entry which is preliminary data.</text>
</comment>
<evidence type="ECO:0008006" key="3">
    <source>
        <dbReference type="Google" id="ProtNLM"/>
    </source>
</evidence>
<evidence type="ECO:0000313" key="1">
    <source>
        <dbReference type="EMBL" id="KAL3659613.1"/>
    </source>
</evidence>
<proteinExistence type="predicted"/>
<sequence>MAFNKFVFGAIAKIETTNGTVFDHCFYYKFGSSFDELSVLNSDVWTKFSSDGICKGYGDAGDASDAELRSSCLPRC</sequence>
<protein>
    <recommendedName>
        <fullName evidence="3">Pectate lyase</fullName>
    </recommendedName>
</protein>
<gene>
    <name evidence="1" type="ORF">V7S43_015289</name>
</gene>
<reference evidence="1 2" key="1">
    <citation type="submission" date="2024-09" db="EMBL/GenBank/DDBJ databases">
        <title>Genome sequencing and assembly of Phytophthora oleae, isolate VK10A, causative agent of rot of olive drupes.</title>
        <authorList>
            <person name="Conti Taguali S."/>
            <person name="Riolo M."/>
            <person name="La Spada F."/>
            <person name="Cacciola S.O."/>
            <person name="Dionisio G."/>
        </authorList>
    </citation>
    <scope>NUCLEOTIDE SEQUENCE [LARGE SCALE GENOMIC DNA]</scope>
    <source>
        <strain evidence="1 2">VK10A</strain>
    </source>
</reference>
<dbReference type="EMBL" id="JBIMZQ010000045">
    <property type="protein sequence ID" value="KAL3659613.1"/>
    <property type="molecule type" value="Genomic_DNA"/>
</dbReference>
<evidence type="ECO:0000313" key="2">
    <source>
        <dbReference type="Proteomes" id="UP001632037"/>
    </source>
</evidence>
<dbReference type="Proteomes" id="UP001632037">
    <property type="component" value="Unassembled WGS sequence"/>
</dbReference>
<keyword evidence="2" id="KW-1185">Reference proteome</keyword>
<name>A0ABD3EYQ8_9STRA</name>
<organism evidence="1 2">
    <name type="scientific">Phytophthora oleae</name>
    <dbReference type="NCBI Taxonomy" id="2107226"/>
    <lineage>
        <taxon>Eukaryota</taxon>
        <taxon>Sar</taxon>
        <taxon>Stramenopiles</taxon>
        <taxon>Oomycota</taxon>
        <taxon>Peronosporomycetes</taxon>
        <taxon>Peronosporales</taxon>
        <taxon>Peronosporaceae</taxon>
        <taxon>Phytophthora</taxon>
    </lineage>
</organism>
<dbReference type="AlphaFoldDB" id="A0ABD3EYQ8"/>